<evidence type="ECO:0000256" key="6">
    <source>
        <dbReference type="ARBA" id="ARBA00023167"/>
    </source>
</evidence>
<organism evidence="10 11">
    <name type="scientific">Ciona savignyi</name>
    <name type="common">Pacific transparent sea squirt</name>
    <dbReference type="NCBI Taxonomy" id="51511"/>
    <lineage>
        <taxon>Eukaryota</taxon>
        <taxon>Metazoa</taxon>
        <taxon>Chordata</taxon>
        <taxon>Tunicata</taxon>
        <taxon>Ascidiacea</taxon>
        <taxon>Phlebobranchia</taxon>
        <taxon>Cionidae</taxon>
        <taxon>Ciona</taxon>
    </lineage>
</organism>
<dbReference type="GO" id="GO:0019509">
    <property type="term" value="P:L-methionine salvage from methylthioadenosine"/>
    <property type="evidence" value="ECO:0007669"/>
    <property type="project" value="TreeGrafter"/>
</dbReference>
<evidence type="ECO:0008006" key="12">
    <source>
        <dbReference type="Google" id="ProtNLM"/>
    </source>
</evidence>
<evidence type="ECO:0000256" key="7">
    <source>
        <dbReference type="ARBA" id="ARBA00023235"/>
    </source>
</evidence>
<evidence type="ECO:0000256" key="4">
    <source>
        <dbReference type="ARBA" id="ARBA00022490"/>
    </source>
</evidence>
<evidence type="ECO:0000256" key="9">
    <source>
        <dbReference type="RuleBase" id="RU003814"/>
    </source>
</evidence>
<proteinExistence type="inferred from homology"/>
<dbReference type="HOGENOM" id="CLU_016218_1_2_1"/>
<keyword evidence="4" id="KW-0963">Cytoplasm</keyword>
<keyword evidence="6" id="KW-0486">Methionine biosynthesis</keyword>
<dbReference type="InterPro" id="IPR037171">
    <property type="entry name" value="NagB/RpiA_transferase-like"/>
</dbReference>
<dbReference type="PANTHER" id="PTHR43475">
    <property type="entry name" value="METHYLTHIORIBOSE-1-PHOSPHATE ISOMERASE"/>
    <property type="match status" value="1"/>
</dbReference>
<name>H2YIR9_CIOSA</name>
<evidence type="ECO:0000313" key="11">
    <source>
        <dbReference type="Proteomes" id="UP000007875"/>
    </source>
</evidence>
<dbReference type="GO" id="GO:0005737">
    <property type="term" value="C:cytoplasm"/>
    <property type="evidence" value="ECO:0007669"/>
    <property type="project" value="UniProtKB-SubCell"/>
</dbReference>
<dbReference type="GeneTree" id="ENSGT00390000013732"/>
<dbReference type="SUPFAM" id="SSF100950">
    <property type="entry name" value="NagB/RpiA/CoA transferase-like"/>
    <property type="match status" value="1"/>
</dbReference>
<dbReference type="InterPro" id="IPR027363">
    <property type="entry name" value="M1Pi_N"/>
</dbReference>
<comment type="similarity">
    <text evidence="3 9">Belongs to the eIF-2B alpha/beta/delta subunits family.</text>
</comment>
<dbReference type="InterPro" id="IPR011559">
    <property type="entry name" value="Initiation_fac_2B_a/b/d"/>
</dbReference>
<dbReference type="GO" id="GO:0046523">
    <property type="term" value="F:S-methyl-5-thioribose-1-phosphate isomerase activity"/>
    <property type="evidence" value="ECO:0007669"/>
    <property type="project" value="TreeGrafter"/>
</dbReference>
<dbReference type="FunFam" id="3.40.50.10470:FF:000003">
    <property type="entry name" value="Methylthioribose-1-phosphate isomerase"/>
    <property type="match status" value="1"/>
</dbReference>
<evidence type="ECO:0000313" key="10">
    <source>
        <dbReference type="Ensembl" id="ENSCSAVP00000005218.1"/>
    </source>
</evidence>
<dbReference type="Pfam" id="PF01008">
    <property type="entry name" value="IF-2B"/>
    <property type="match status" value="2"/>
</dbReference>
<dbReference type="InterPro" id="IPR042529">
    <property type="entry name" value="IF_2B-like_C"/>
</dbReference>
<reference evidence="10" key="2">
    <citation type="submission" date="2025-08" db="UniProtKB">
        <authorList>
            <consortium name="Ensembl"/>
        </authorList>
    </citation>
    <scope>IDENTIFICATION</scope>
</reference>
<evidence type="ECO:0000256" key="3">
    <source>
        <dbReference type="ARBA" id="ARBA00007251"/>
    </source>
</evidence>
<evidence type="ECO:0000256" key="5">
    <source>
        <dbReference type="ARBA" id="ARBA00022605"/>
    </source>
</evidence>
<keyword evidence="7" id="KW-0413">Isomerase</keyword>
<keyword evidence="5" id="KW-0028">Amino-acid biosynthesis</keyword>
<dbReference type="Gene3D" id="3.40.50.10470">
    <property type="entry name" value="Translation initiation factor eif-2b, domain 2"/>
    <property type="match status" value="1"/>
</dbReference>
<dbReference type="InterPro" id="IPR000649">
    <property type="entry name" value="IF-2B-related"/>
</dbReference>
<reference evidence="10" key="3">
    <citation type="submission" date="2025-09" db="UniProtKB">
        <authorList>
            <consortium name="Ensembl"/>
        </authorList>
    </citation>
    <scope>IDENTIFICATION</scope>
</reference>
<sequence>MTLQSIRYECGELSILDQLLLPHETAYERIGCVEDGWKAIRSMKVRGAPAIAIVGCLSLAVELHKREFPDTPSLSSFIKAQLTHLTTARPTAVNMGKSAAILIKFVDSMVEQNVSHEEINVENKHNIFPPTGVVRSLHAAQHLREVYCTETRPYNQGSRLTAYELMHDHVPSTLIADSMVGLVMRTRGISAVVVGADRVTRNGDTANKIGTYQIAVLAQHHGIPFYVAAPITCHDGGRLDGESIVIEERPPHELTCVAGVQLAPKDMNCWNPAFDVTPNELITGGIITEHGVFTPHQL</sequence>
<evidence type="ECO:0000256" key="1">
    <source>
        <dbReference type="ARBA" id="ARBA00004123"/>
    </source>
</evidence>
<accession>H2YIR9</accession>
<evidence type="ECO:0000256" key="2">
    <source>
        <dbReference type="ARBA" id="ARBA00004496"/>
    </source>
</evidence>
<dbReference type="PANTHER" id="PTHR43475:SF1">
    <property type="entry name" value="METHYLTHIORIBOSE-1-PHOSPHATE ISOMERASE"/>
    <property type="match status" value="1"/>
</dbReference>
<protein>
    <recommendedName>
        <fullName evidence="12">S-methyl-5-thioribose-1-phosphate isomerase</fullName>
    </recommendedName>
</protein>
<dbReference type="Ensembl" id="ENSCSAVT00000005289.1">
    <property type="protein sequence ID" value="ENSCSAVP00000005218.1"/>
    <property type="gene ID" value="ENSCSAVG00000003107.1"/>
</dbReference>
<keyword evidence="8" id="KW-0539">Nucleus</keyword>
<dbReference type="NCBIfam" id="TIGR00524">
    <property type="entry name" value="eIF-2B_rel"/>
    <property type="match status" value="1"/>
</dbReference>
<comment type="subcellular location">
    <subcellularLocation>
        <location evidence="2">Cytoplasm</location>
    </subcellularLocation>
    <subcellularLocation>
        <location evidence="1">Nucleus</location>
    </subcellularLocation>
</comment>
<dbReference type="AlphaFoldDB" id="H2YIR9"/>
<dbReference type="Proteomes" id="UP000007875">
    <property type="component" value="Unassembled WGS sequence"/>
</dbReference>
<dbReference type="GO" id="GO:0005634">
    <property type="term" value="C:nucleus"/>
    <property type="evidence" value="ECO:0007669"/>
    <property type="project" value="UniProtKB-SubCell"/>
</dbReference>
<evidence type="ECO:0000256" key="8">
    <source>
        <dbReference type="ARBA" id="ARBA00023242"/>
    </source>
</evidence>
<dbReference type="FunFam" id="1.20.120.420:FF:000003">
    <property type="entry name" value="Methylthioribose-1-phosphate isomerase"/>
    <property type="match status" value="1"/>
</dbReference>
<dbReference type="Gene3D" id="1.20.120.420">
    <property type="entry name" value="translation initiation factor eif-2b, domain 1"/>
    <property type="match status" value="1"/>
</dbReference>
<reference evidence="11" key="1">
    <citation type="submission" date="2003-08" db="EMBL/GenBank/DDBJ databases">
        <authorList>
            <person name="Birren B."/>
            <person name="Nusbaum C."/>
            <person name="Abebe A."/>
            <person name="Abouelleil A."/>
            <person name="Adekoya E."/>
            <person name="Ait-zahra M."/>
            <person name="Allen N."/>
            <person name="Allen T."/>
            <person name="An P."/>
            <person name="Anderson M."/>
            <person name="Anderson S."/>
            <person name="Arachchi H."/>
            <person name="Armbruster J."/>
            <person name="Bachantsang P."/>
            <person name="Baldwin J."/>
            <person name="Barry A."/>
            <person name="Bayul T."/>
            <person name="Blitshsteyn B."/>
            <person name="Bloom T."/>
            <person name="Blye J."/>
            <person name="Boguslavskiy L."/>
            <person name="Borowsky M."/>
            <person name="Boukhgalter B."/>
            <person name="Brunache A."/>
            <person name="Butler J."/>
            <person name="Calixte N."/>
            <person name="Calvo S."/>
            <person name="Camarata J."/>
            <person name="Campo K."/>
            <person name="Chang J."/>
            <person name="Cheshatsang Y."/>
            <person name="Citroen M."/>
            <person name="Collymore A."/>
            <person name="Considine T."/>
            <person name="Cook A."/>
            <person name="Cooke P."/>
            <person name="Corum B."/>
            <person name="Cuomo C."/>
            <person name="David R."/>
            <person name="Dawoe T."/>
            <person name="Degray S."/>
            <person name="Dodge S."/>
            <person name="Dooley K."/>
            <person name="Dorje P."/>
            <person name="Dorjee K."/>
            <person name="Dorris L."/>
            <person name="Duffey N."/>
            <person name="Dupes A."/>
            <person name="Elkins T."/>
            <person name="Engels R."/>
            <person name="Erickson J."/>
            <person name="Farina A."/>
            <person name="Faro S."/>
            <person name="Ferreira P."/>
            <person name="Fischer H."/>
            <person name="Fitzgerald M."/>
            <person name="Foley K."/>
            <person name="Gage D."/>
            <person name="Galagan J."/>
            <person name="Gearin G."/>
            <person name="Gnerre S."/>
            <person name="Gnirke A."/>
            <person name="Goyette A."/>
            <person name="Graham J."/>
            <person name="Grandbois E."/>
            <person name="Gyaltsen K."/>
            <person name="Hafez N."/>
            <person name="Hagopian D."/>
            <person name="Hagos B."/>
            <person name="Hall J."/>
            <person name="Hatcher B."/>
            <person name="Heller A."/>
            <person name="Higgins H."/>
            <person name="Honan T."/>
            <person name="Horn A."/>
            <person name="Houde N."/>
            <person name="Hughes L."/>
            <person name="Hulme W."/>
            <person name="Husby E."/>
            <person name="Iliev I."/>
            <person name="Jaffe D."/>
            <person name="Jones C."/>
            <person name="Kamal M."/>
            <person name="Kamat A."/>
            <person name="Kamvysselis M."/>
            <person name="Karlsson E."/>
            <person name="Kells C."/>
            <person name="Kieu A."/>
            <person name="Kisner P."/>
            <person name="Kodira C."/>
            <person name="Kulbokas E."/>
            <person name="Labutti K."/>
            <person name="Lama D."/>
            <person name="Landers T."/>
            <person name="Leger J."/>
            <person name="Levine S."/>
            <person name="Lewis D."/>
            <person name="Lewis T."/>
            <person name="Lindblad-toh K."/>
            <person name="Liu X."/>
            <person name="Lokyitsang T."/>
            <person name="Lokyitsang Y."/>
            <person name="Lucien O."/>
            <person name="Lui A."/>
            <person name="Ma L.J."/>
            <person name="Mabbitt R."/>
            <person name="Macdonald J."/>
            <person name="Maclean C."/>
            <person name="Major J."/>
            <person name="Manning J."/>
            <person name="Marabella R."/>
            <person name="Maru K."/>
            <person name="Matthews C."/>
            <person name="Mauceli E."/>
            <person name="Mccarthy M."/>
            <person name="Mcdonough S."/>
            <person name="Mcghee T."/>
            <person name="Meldrim J."/>
            <person name="Meneus L."/>
            <person name="Mesirov J."/>
            <person name="Mihalev A."/>
            <person name="Mihova T."/>
            <person name="Mikkelsen T."/>
            <person name="Mlenga V."/>
            <person name="Moru K."/>
            <person name="Mozes J."/>
            <person name="Mulrain L."/>
            <person name="Munson G."/>
            <person name="Naylor J."/>
            <person name="Newes C."/>
            <person name="Nguyen C."/>
            <person name="Nguyen N."/>
            <person name="Nguyen T."/>
            <person name="Nicol R."/>
            <person name="Nielsen C."/>
            <person name="Nizzari M."/>
            <person name="Norbu C."/>
            <person name="Norbu N."/>
            <person name="O'donnell P."/>
            <person name="Okoawo O."/>
            <person name="O'leary S."/>
            <person name="Omotosho B."/>
            <person name="O'neill K."/>
            <person name="Osman S."/>
            <person name="Parker S."/>
            <person name="Perrin D."/>
            <person name="Phunkhang P."/>
            <person name="Piqani B."/>
            <person name="Purcell S."/>
            <person name="Rachupka T."/>
            <person name="Ramasamy U."/>
            <person name="Rameau R."/>
            <person name="Ray V."/>
            <person name="Raymond C."/>
            <person name="Retta R."/>
            <person name="Richardson S."/>
            <person name="Rise C."/>
            <person name="Rodriguez J."/>
            <person name="Rogers J."/>
            <person name="Rogov P."/>
            <person name="Rutman M."/>
            <person name="Schupbach R."/>
            <person name="Seaman C."/>
            <person name="Settipalli S."/>
            <person name="Sharpe T."/>
            <person name="Sheridan J."/>
            <person name="Sherpa N."/>
            <person name="Shi J."/>
            <person name="Smirnov S."/>
            <person name="Smith C."/>
            <person name="Sougnez C."/>
            <person name="Spencer B."/>
            <person name="Stalker J."/>
            <person name="Stange-thomann N."/>
            <person name="Stavropoulos S."/>
            <person name="Stetson K."/>
            <person name="Stone C."/>
            <person name="Stone S."/>
            <person name="Stubbs M."/>
            <person name="Talamas J."/>
            <person name="Tchuinga P."/>
            <person name="Tenzing P."/>
            <person name="Tesfaye S."/>
            <person name="Theodore J."/>
            <person name="Thoulutsang Y."/>
            <person name="Topham K."/>
            <person name="Towey S."/>
            <person name="Tsamla T."/>
            <person name="Tsomo N."/>
            <person name="Vallee D."/>
            <person name="Vassiliev H."/>
            <person name="Venkataraman V."/>
            <person name="Vinson J."/>
            <person name="Vo A."/>
            <person name="Wade C."/>
            <person name="Wang S."/>
            <person name="Wangchuk T."/>
            <person name="Wangdi T."/>
            <person name="Whittaker C."/>
            <person name="Wilkinson J."/>
            <person name="Wu Y."/>
            <person name="Wyman D."/>
            <person name="Yadav S."/>
            <person name="Yang S."/>
            <person name="Yang X."/>
            <person name="Yeager S."/>
            <person name="Yee E."/>
            <person name="Young G."/>
            <person name="Zainoun J."/>
            <person name="Zembeck L."/>
            <person name="Zimmer A."/>
            <person name="Zody M."/>
            <person name="Lander E."/>
        </authorList>
    </citation>
    <scope>NUCLEOTIDE SEQUENCE [LARGE SCALE GENOMIC DNA]</scope>
</reference>
<keyword evidence="11" id="KW-1185">Reference proteome</keyword>